<organism evidence="1 2">
    <name type="scientific">Chitinophaga caseinilytica</name>
    <dbReference type="NCBI Taxonomy" id="2267521"/>
    <lineage>
        <taxon>Bacteria</taxon>
        <taxon>Pseudomonadati</taxon>
        <taxon>Bacteroidota</taxon>
        <taxon>Chitinophagia</taxon>
        <taxon>Chitinophagales</taxon>
        <taxon>Chitinophagaceae</taxon>
        <taxon>Chitinophaga</taxon>
    </lineage>
</organism>
<dbReference type="EMBL" id="CP150096">
    <property type="protein sequence ID" value="WZN44357.1"/>
    <property type="molecule type" value="Genomic_DNA"/>
</dbReference>
<proteinExistence type="predicted"/>
<evidence type="ECO:0000313" key="1">
    <source>
        <dbReference type="EMBL" id="WZN44357.1"/>
    </source>
</evidence>
<sequence>MGAFNILHAQIPCPACGKQTDVRIQFKFGDTWQLEYKIGDRIGWGGNATGKPGLPNVKVSGSLETTVCDTCSASFERDEFDVLVQHDVIIGVREMEDPAAYFTSESDYVEIE</sequence>
<evidence type="ECO:0000313" key="2">
    <source>
        <dbReference type="Proteomes" id="UP001449657"/>
    </source>
</evidence>
<protein>
    <submittedName>
        <fullName evidence="1">Uncharacterized protein</fullName>
    </submittedName>
</protein>
<dbReference type="RefSeq" id="WP_341839144.1">
    <property type="nucleotide sequence ID" value="NZ_CP149792.1"/>
</dbReference>
<reference evidence="1 2" key="1">
    <citation type="submission" date="2024-03" db="EMBL/GenBank/DDBJ databases">
        <title>Chitinophaga caseinilytica sp. nov., a casein hydrolysing bacterium isolated from forest soil.</title>
        <authorList>
            <person name="Lee D.S."/>
            <person name="Han D.M."/>
            <person name="Baek J.H."/>
            <person name="Choi D.G."/>
            <person name="Jeon J.H."/>
            <person name="Jeon C.O."/>
        </authorList>
    </citation>
    <scope>NUCLEOTIDE SEQUENCE [LARGE SCALE GENOMIC DNA]</scope>
    <source>
        <strain evidence="1 2">KACC 19118</strain>
    </source>
</reference>
<dbReference type="Proteomes" id="UP001449657">
    <property type="component" value="Chromosome"/>
</dbReference>
<name>A0ABZ2YX89_9BACT</name>
<gene>
    <name evidence="1" type="ORF">WJU22_15785</name>
</gene>
<accession>A0ABZ2YX89</accession>
<keyword evidence="2" id="KW-1185">Reference proteome</keyword>